<dbReference type="OrthoDB" id="2019940at2759"/>
<keyword evidence="2" id="KW-0812">Transmembrane</keyword>
<keyword evidence="2" id="KW-0472">Membrane</keyword>
<gene>
    <name evidence="3" type="ORF">E2C01_099184</name>
</gene>
<keyword evidence="4" id="KW-1185">Reference proteome</keyword>
<sequence>MRKIGKFRPKILLALVVVAVLVTLLGPYSYTPRFLDVPTASPTPSIYVSLHREGNIEDRSKNETRQISKAESRAEKEVEEIQILQDALSVSHESYIQNPPPKDWVEVKKTKPKKGRITGRSRSRMSAREKLTVDMKVLGYSPEALQDRAKTFPEDSVSVFVIVIVVIEVFFFYLYFFPFLFYFFRLS</sequence>
<feature type="transmembrane region" description="Helical" evidence="2">
    <location>
        <begin position="12"/>
        <end position="30"/>
    </location>
</feature>
<reference evidence="3 4" key="1">
    <citation type="submission" date="2019-05" db="EMBL/GenBank/DDBJ databases">
        <title>Another draft genome of Portunus trituberculatus and its Hox gene families provides insights of decapod evolution.</title>
        <authorList>
            <person name="Jeong J.-H."/>
            <person name="Song I."/>
            <person name="Kim S."/>
            <person name="Choi T."/>
            <person name="Kim D."/>
            <person name="Ryu S."/>
            <person name="Kim W."/>
        </authorList>
    </citation>
    <scope>NUCLEOTIDE SEQUENCE [LARGE SCALE GENOMIC DNA]</scope>
    <source>
        <tissue evidence="3">Muscle</tissue>
    </source>
</reference>
<organism evidence="3 4">
    <name type="scientific">Portunus trituberculatus</name>
    <name type="common">Swimming crab</name>
    <name type="synonym">Neptunus trituberculatus</name>
    <dbReference type="NCBI Taxonomy" id="210409"/>
    <lineage>
        <taxon>Eukaryota</taxon>
        <taxon>Metazoa</taxon>
        <taxon>Ecdysozoa</taxon>
        <taxon>Arthropoda</taxon>
        <taxon>Crustacea</taxon>
        <taxon>Multicrustacea</taxon>
        <taxon>Malacostraca</taxon>
        <taxon>Eumalacostraca</taxon>
        <taxon>Eucarida</taxon>
        <taxon>Decapoda</taxon>
        <taxon>Pleocyemata</taxon>
        <taxon>Brachyura</taxon>
        <taxon>Eubrachyura</taxon>
        <taxon>Portunoidea</taxon>
        <taxon>Portunidae</taxon>
        <taxon>Portuninae</taxon>
        <taxon>Portunus</taxon>
    </lineage>
</organism>
<proteinExistence type="predicted"/>
<comment type="caution">
    <text evidence="3">The sequence shown here is derived from an EMBL/GenBank/DDBJ whole genome shotgun (WGS) entry which is preliminary data.</text>
</comment>
<protein>
    <submittedName>
        <fullName evidence="3">Uncharacterized protein</fullName>
    </submittedName>
</protein>
<evidence type="ECO:0000313" key="4">
    <source>
        <dbReference type="Proteomes" id="UP000324222"/>
    </source>
</evidence>
<accession>A0A5B7K4U0</accession>
<feature type="coiled-coil region" evidence="1">
    <location>
        <begin position="60"/>
        <end position="87"/>
    </location>
</feature>
<name>A0A5B7K4U0_PORTR</name>
<evidence type="ECO:0000256" key="2">
    <source>
        <dbReference type="SAM" id="Phobius"/>
    </source>
</evidence>
<feature type="transmembrane region" description="Helical" evidence="2">
    <location>
        <begin position="157"/>
        <end position="184"/>
    </location>
</feature>
<dbReference type="Proteomes" id="UP000324222">
    <property type="component" value="Unassembled WGS sequence"/>
</dbReference>
<keyword evidence="1" id="KW-0175">Coiled coil</keyword>
<keyword evidence="2" id="KW-1133">Transmembrane helix</keyword>
<evidence type="ECO:0000256" key="1">
    <source>
        <dbReference type="SAM" id="Coils"/>
    </source>
</evidence>
<evidence type="ECO:0000313" key="3">
    <source>
        <dbReference type="EMBL" id="MPD03543.1"/>
    </source>
</evidence>
<dbReference type="AlphaFoldDB" id="A0A5B7K4U0"/>
<dbReference type="EMBL" id="VSRR010136574">
    <property type="protein sequence ID" value="MPD03543.1"/>
    <property type="molecule type" value="Genomic_DNA"/>
</dbReference>